<organism evidence="5 6">
    <name type="scientific">Agrococcus carbonis</name>
    <dbReference type="NCBI Taxonomy" id="684552"/>
    <lineage>
        <taxon>Bacteria</taxon>
        <taxon>Bacillati</taxon>
        <taxon>Actinomycetota</taxon>
        <taxon>Actinomycetes</taxon>
        <taxon>Micrococcales</taxon>
        <taxon>Microbacteriaceae</taxon>
        <taxon>Agrococcus</taxon>
    </lineage>
</organism>
<evidence type="ECO:0000256" key="3">
    <source>
        <dbReference type="SAM" id="MobiDB-lite"/>
    </source>
</evidence>
<dbReference type="PANTHER" id="PTHR11527">
    <property type="entry name" value="HEAT-SHOCK PROTEIN 20 FAMILY MEMBER"/>
    <property type="match status" value="1"/>
</dbReference>
<accession>A0A1H1NR00</accession>
<gene>
    <name evidence="5" type="ORF">SAMN04489719_1338</name>
</gene>
<dbReference type="InterPro" id="IPR002068">
    <property type="entry name" value="A-crystallin/Hsp20_dom"/>
</dbReference>
<name>A0A1H1NR00_9MICO</name>
<dbReference type="OrthoDB" id="5242916at2"/>
<dbReference type="InterPro" id="IPR008978">
    <property type="entry name" value="HSP20-like_chaperone"/>
</dbReference>
<evidence type="ECO:0000313" key="6">
    <source>
        <dbReference type="Proteomes" id="UP000199649"/>
    </source>
</evidence>
<dbReference type="Proteomes" id="UP000199649">
    <property type="component" value="Chromosome I"/>
</dbReference>
<dbReference type="CDD" id="cd06464">
    <property type="entry name" value="ACD_sHsps-like"/>
    <property type="match status" value="1"/>
</dbReference>
<dbReference type="SUPFAM" id="SSF49764">
    <property type="entry name" value="HSP20-like chaperones"/>
    <property type="match status" value="1"/>
</dbReference>
<feature type="compositionally biased region" description="Low complexity" evidence="3">
    <location>
        <begin position="142"/>
        <end position="165"/>
    </location>
</feature>
<feature type="domain" description="SHSP" evidence="4">
    <location>
        <begin position="24"/>
        <end position="135"/>
    </location>
</feature>
<keyword evidence="6" id="KW-1185">Reference proteome</keyword>
<dbReference type="STRING" id="684552.SAMN04489719_1338"/>
<feature type="compositionally biased region" description="Basic and acidic residues" evidence="3">
    <location>
        <begin position="130"/>
        <end position="139"/>
    </location>
</feature>
<evidence type="ECO:0000256" key="1">
    <source>
        <dbReference type="PROSITE-ProRule" id="PRU00285"/>
    </source>
</evidence>
<dbReference type="Gene3D" id="2.60.40.790">
    <property type="match status" value="1"/>
</dbReference>
<evidence type="ECO:0000259" key="4">
    <source>
        <dbReference type="PROSITE" id="PS01031"/>
    </source>
</evidence>
<evidence type="ECO:0000256" key="2">
    <source>
        <dbReference type="RuleBase" id="RU003616"/>
    </source>
</evidence>
<dbReference type="Pfam" id="PF00011">
    <property type="entry name" value="HSP20"/>
    <property type="match status" value="1"/>
</dbReference>
<evidence type="ECO:0000313" key="5">
    <source>
        <dbReference type="EMBL" id="SDS01391.1"/>
    </source>
</evidence>
<dbReference type="RefSeq" id="WP_092666289.1">
    <property type="nucleotide sequence ID" value="NZ_LT629734.1"/>
</dbReference>
<dbReference type="PROSITE" id="PS01031">
    <property type="entry name" value="SHSP"/>
    <property type="match status" value="1"/>
</dbReference>
<dbReference type="EMBL" id="LT629734">
    <property type="protein sequence ID" value="SDS01391.1"/>
    <property type="molecule type" value="Genomic_DNA"/>
</dbReference>
<protein>
    <submittedName>
        <fullName evidence="5">HSP20 family protein</fullName>
    </submittedName>
</protein>
<sequence>MALTFDPFREMDRMAARLLTSGGTQRSASWMPMDLYRAGDHYVVNVDLPGIDPGSIDLDVDANTLTIQAERTIGAVDGAQWLAQERPAGRYIRQLGLGNDVDLDHIKADYQHGVLMLTIPIAERAKPRKIAVEQRDGRSEISAGSGSSSSSSGASSETAASGASA</sequence>
<comment type="similarity">
    <text evidence="1 2">Belongs to the small heat shock protein (HSP20) family.</text>
</comment>
<dbReference type="AlphaFoldDB" id="A0A1H1NR00"/>
<feature type="region of interest" description="Disordered" evidence="3">
    <location>
        <begin position="128"/>
        <end position="165"/>
    </location>
</feature>
<dbReference type="InterPro" id="IPR031107">
    <property type="entry name" value="Small_HSP"/>
</dbReference>
<proteinExistence type="inferred from homology"/>
<reference evidence="6" key="1">
    <citation type="submission" date="2016-10" db="EMBL/GenBank/DDBJ databases">
        <authorList>
            <person name="Varghese N."/>
            <person name="Submissions S."/>
        </authorList>
    </citation>
    <scope>NUCLEOTIDE SEQUENCE [LARGE SCALE GENOMIC DNA]</scope>
    <source>
        <strain evidence="6">DSM 22965</strain>
    </source>
</reference>